<comment type="caution">
    <text evidence="9">The sequence shown here is derived from an EMBL/GenBank/DDBJ whole genome shotgun (WGS) entry which is preliminary data.</text>
</comment>
<evidence type="ECO:0000256" key="2">
    <source>
        <dbReference type="ARBA" id="ARBA00022723"/>
    </source>
</evidence>
<dbReference type="Gene3D" id="2.60.120.620">
    <property type="entry name" value="q2cbj1_9rhob like domain"/>
    <property type="match status" value="1"/>
</dbReference>
<gene>
    <name evidence="9" type="ORF">GCM10007898_15340</name>
</gene>
<comment type="cofactor">
    <cofactor evidence="1 7">
        <name>L-ascorbate</name>
        <dbReference type="ChEBI" id="CHEBI:38290"/>
    </cofactor>
</comment>
<dbReference type="InterPro" id="IPR005123">
    <property type="entry name" value="Oxoglu/Fe-dep_dioxygenase_dom"/>
</dbReference>
<dbReference type="InterPro" id="IPR044862">
    <property type="entry name" value="Pro_4_hyd_alph_FE2OG_OXY"/>
</dbReference>
<accession>A0ABQ5XBH7</accession>
<dbReference type="EMBL" id="BSOA01000013">
    <property type="protein sequence ID" value="GLQ87966.1"/>
    <property type="molecule type" value="Genomic_DNA"/>
</dbReference>
<dbReference type="PROSITE" id="PS51471">
    <property type="entry name" value="FE2OG_OXY"/>
    <property type="match status" value="1"/>
</dbReference>
<dbReference type="NCBIfam" id="NF003974">
    <property type="entry name" value="PRK05467.1-3"/>
    <property type="match status" value="1"/>
</dbReference>
<evidence type="ECO:0000259" key="8">
    <source>
        <dbReference type="PROSITE" id="PS51471"/>
    </source>
</evidence>
<keyword evidence="6 7" id="KW-0408">Iron</keyword>
<evidence type="ECO:0000256" key="5">
    <source>
        <dbReference type="ARBA" id="ARBA00023002"/>
    </source>
</evidence>
<evidence type="ECO:0000256" key="3">
    <source>
        <dbReference type="ARBA" id="ARBA00022896"/>
    </source>
</evidence>
<evidence type="ECO:0000313" key="10">
    <source>
        <dbReference type="Proteomes" id="UP001156627"/>
    </source>
</evidence>
<dbReference type="RefSeq" id="WP_284331411.1">
    <property type="nucleotide sequence ID" value="NZ_BSOA01000013.1"/>
</dbReference>
<reference evidence="10" key="1">
    <citation type="journal article" date="2019" name="Int. J. Syst. Evol. Microbiol.">
        <title>The Global Catalogue of Microorganisms (GCM) 10K type strain sequencing project: providing services to taxonomists for standard genome sequencing and annotation.</title>
        <authorList>
            <consortium name="The Broad Institute Genomics Platform"/>
            <consortium name="The Broad Institute Genome Sequencing Center for Infectious Disease"/>
            <person name="Wu L."/>
            <person name="Ma J."/>
        </authorList>
    </citation>
    <scope>NUCLEOTIDE SEQUENCE [LARGE SCALE GENOMIC DNA]</scope>
    <source>
        <strain evidence="10">NBRC 111981</strain>
    </source>
</reference>
<dbReference type="SUPFAM" id="SSF51197">
    <property type="entry name" value="Clavaminate synthase-like"/>
    <property type="match status" value="1"/>
</dbReference>
<dbReference type="Pfam" id="PF13640">
    <property type="entry name" value="2OG-FeII_Oxy_3"/>
    <property type="match status" value="1"/>
</dbReference>
<keyword evidence="4 7" id="KW-0223">Dioxygenase</keyword>
<dbReference type="InterPro" id="IPR023550">
    <property type="entry name" value="PKHD_hydroxylase"/>
</dbReference>
<dbReference type="PANTHER" id="PTHR41536">
    <property type="entry name" value="PKHD-TYPE HYDROXYLASE YBIX"/>
    <property type="match status" value="1"/>
</dbReference>
<feature type="binding site" evidence="7">
    <location>
        <position position="161"/>
    </location>
    <ligand>
        <name>Fe cation</name>
        <dbReference type="ChEBI" id="CHEBI:24875"/>
    </ligand>
</feature>
<keyword evidence="3 7" id="KW-0847">Vitamin C</keyword>
<dbReference type="Gene3D" id="4.10.860.20">
    <property type="entry name" value="Rabenosyn, Rab binding domain"/>
    <property type="match status" value="1"/>
</dbReference>
<keyword evidence="10" id="KW-1185">Reference proteome</keyword>
<evidence type="ECO:0000256" key="1">
    <source>
        <dbReference type="ARBA" id="ARBA00001961"/>
    </source>
</evidence>
<feature type="binding site" evidence="7">
    <location>
        <position position="171"/>
    </location>
    <ligand>
        <name>2-oxoglutarate</name>
        <dbReference type="ChEBI" id="CHEBI:16810"/>
    </ligand>
</feature>
<evidence type="ECO:0000256" key="4">
    <source>
        <dbReference type="ARBA" id="ARBA00022964"/>
    </source>
</evidence>
<dbReference type="SMART" id="SM00702">
    <property type="entry name" value="P4Hc"/>
    <property type="match status" value="1"/>
</dbReference>
<evidence type="ECO:0000313" key="9">
    <source>
        <dbReference type="EMBL" id="GLQ87966.1"/>
    </source>
</evidence>
<dbReference type="Pfam" id="PF18331">
    <property type="entry name" value="PKHD_C"/>
    <property type="match status" value="1"/>
</dbReference>
<sequence>MLVHIPTLLSTDQVAHFRQRLDAADAHWVDGRVTAGHQGTRVKQNQQIAEGSPLANELGNIVLGALERHPLFISAALPNRIYPPMFNRYGGGMHFGSHVDGSIRLLPGSADKIRTDLSATLFLASPDSYDGGELLIEDTYGTQTVKLPAGDMILYPASSLHRVNPVTRGTRLACFFWVQSMLRDDGQRSMLFDLDNAIQRLTATHADEAARVRLTGVYHNLLRMWAET</sequence>
<evidence type="ECO:0000256" key="6">
    <source>
        <dbReference type="ARBA" id="ARBA00023004"/>
    </source>
</evidence>
<proteinExistence type="inferred from homology"/>
<name>A0ABQ5XBH7_9GAMM</name>
<dbReference type="InterPro" id="IPR006620">
    <property type="entry name" value="Pro_4_hyd_alph"/>
</dbReference>
<dbReference type="InterPro" id="IPR041097">
    <property type="entry name" value="PKHD_C"/>
</dbReference>
<feature type="binding site" evidence="7">
    <location>
        <position position="98"/>
    </location>
    <ligand>
        <name>Fe cation</name>
        <dbReference type="ChEBI" id="CHEBI:24875"/>
    </ligand>
</feature>
<dbReference type="HAMAP" id="MF_00657">
    <property type="entry name" value="Hydroxyl_YbiX"/>
    <property type="match status" value="1"/>
</dbReference>
<keyword evidence="2 7" id="KW-0479">Metal-binding</keyword>
<protein>
    <submittedName>
        <fullName evidence="9">PKHD-type hydroxylase</fullName>
    </submittedName>
</protein>
<organism evidence="9 10">
    <name type="scientific">Dyella flagellata</name>
    <dbReference type="NCBI Taxonomy" id="1867833"/>
    <lineage>
        <taxon>Bacteria</taxon>
        <taxon>Pseudomonadati</taxon>
        <taxon>Pseudomonadota</taxon>
        <taxon>Gammaproteobacteria</taxon>
        <taxon>Lysobacterales</taxon>
        <taxon>Rhodanobacteraceae</taxon>
        <taxon>Dyella</taxon>
    </lineage>
</organism>
<feature type="binding site" evidence="7">
    <location>
        <position position="100"/>
    </location>
    <ligand>
        <name>Fe cation</name>
        <dbReference type="ChEBI" id="CHEBI:24875"/>
    </ligand>
</feature>
<keyword evidence="5 7" id="KW-0560">Oxidoreductase</keyword>
<comment type="cofactor">
    <cofactor evidence="7">
        <name>Fe(2+)</name>
        <dbReference type="ChEBI" id="CHEBI:29033"/>
    </cofactor>
    <text evidence="7">Binds 1 Fe(2+) ion per subunit.</text>
</comment>
<dbReference type="NCBIfam" id="NF003975">
    <property type="entry name" value="PRK05467.1-4"/>
    <property type="match status" value="1"/>
</dbReference>
<dbReference type="Proteomes" id="UP001156627">
    <property type="component" value="Unassembled WGS sequence"/>
</dbReference>
<dbReference type="PANTHER" id="PTHR41536:SF1">
    <property type="entry name" value="PKHD-TYPE HYDROXYLASE YBIX"/>
    <property type="match status" value="1"/>
</dbReference>
<evidence type="ECO:0000256" key="7">
    <source>
        <dbReference type="HAMAP-Rule" id="MF_00657"/>
    </source>
</evidence>
<dbReference type="NCBIfam" id="NF003973">
    <property type="entry name" value="PRK05467.1-2"/>
    <property type="match status" value="1"/>
</dbReference>
<feature type="domain" description="Fe2OG dioxygenase" evidence="8">
    <location>
        <begin position="80"/>
        <end position="180"/>
    </location>
</feature>